<keyword evidence="8 17" id="KW-0812">Transmembrane</keyword>
<gene>
    <name evidence="18" type="primary">NDUB5</name>
</gene>
<organism evidence="18">
    <name type="scientific">Ruditapes philippinarum</name>
    <name type="common">Japanese carpet shell</name>
    <name type="synonym">Venerupis philippinarum</name>
    <dbReference type="NCBI Taxonomy" id="129788"/>
    <lineage>
        <taxon>Eukaryota</taxon>
        <taxon>Metazoa</taxon>
        <taxon>Spiralia</taxon>
        <taxon>Lophotrochozoa</taxon>
        <taxon>Mollusca</taxon>
        <taxon>Bivalvia</taxon>
        <taxon>Autobranchia</taxon>
        <taxon>Heteroconchia</taxon>
        <taxon>Euheterodonta</taxon>
        <taxon>Imparidentia</taxon>
        <taxon>Neoheterodontei</taxon>
        <taxon>Venerida</taxon>
        <taxon>Veneroidea</taxon>
        <taxon>Veneridae</taxon>
        <taxon>Ruditapes</taxon>
    </lineage>
</organism>
<dbReference type="InterPro" id="IPR019173">
    <property type="entry name" value="NADH_UbQ_OxRdtase_B5_su"/>
</dbReference>
<evidence type="ECO:0000256" key="17">
    <source>
        <dbReference type="SAM" id="Phobius"/>
    </source>
</evidence>
<evidence type="ECO:0000313" key="18">
    <source>
        <dbReference type="EMBL" id="UBB59480.1"/>
    </source>
</evidence>
<dbReference type="AlphaFoldDB" id="A0A8K1H341"/>
<evidence type="ECO:0000256" key="15">
    <source>
        <dbReference type="ARBA" id="ARBA00032395"/>
    </source>
</evidence>
<keyword evidence="11" id="KW-0249">Electron transport</keyword>
<name>A0A8K1H341_RUDPH</name>
<dbReference type="EMBL" id="MW261568">
    <property type="protein sequence ID" value="UBB59480.1"/>
    <property type="molecule type" value="mRNA"/>
</dbReference>
<dbReference type="GO" id="GO:0005743">
    <property type="term" value="C:mitochondrial inner membrane"/>
    <property type="evidence" value="ECO:0007669"/>
    <property type="project" value="UniProtKB-SubCell"/>
</dbReference>
<evidence type="ECO:0000256" key="8">
    <source>
        <dbReference type="ARBA" id="ARBA00022692"/>
    </source>
</evidence>
<feature type="transmembrane region" description="Helical" evidence="17">
    <location>
        <begin position="56"/>
        <end position="76"/>
    </location>
</feature>
<evidence type="ECO:0000256" key="6">
    <source>
        <dbReference type="ARBA" id="ARBA00022448"/>
    </source>
</evidence>
<evidence type="ECO:0000256" key="12">
    <source>
        <dbReference type="ARBA" id="ARBA00022989"/>
    </source>
</evidence>
<evidence type="ECO:0000256" key="2">
    <source>
        <dbReference type="ARBA" id="ARBA00004434"/>
    </source>
</evidence>
<comment type="subcellular location">
    <subcellularLocation>
        <location evidence="2">Mitochondrion inner membrane</location>
        <topology evidence="2">Single-pass membrane protein</topology>
    </subcellularLocation>
</comment>
<evidence type="ECO:0000256" key="5">
    <source>
        <dbReference type="ARBA" id="ARBA00015175"/>
    </source>
</evidence>
<evidence type="ECO:0000256" key="11">
    <source>
        <dbReference type="ARBA" id="ARBA00022982"/>
    </source>
</evidence>
<evidence type="ECO:0000256" key="16">
    <source>
        <dbReference type="ARBA" id="ARBA00032550"/>
    </source>
</evidence>
<evidence type="ECO:0000256" key="3">
    <source>
        <dbReference type="ARBA" id="ARBA00007152"/>
    </source>
</evidence>
<feature type="non-terminal residue" evidence="18">
    <location>
        <position position="183"/>
    </location>
</feature>
<reference evidence="18" key="1">
    <citation type="journal article" date="2021" name="J. Evol. Biol.">
        <title>Relaxed selection on male mitochondrial genes in DUI bivalves eases the need for mitonuclear coevolution.</title>
        <authorList>
            <person name="Maeda G.P."/>
            <person name="Iannello M."/>
            <person name="McConie H.J."/>
            <person name="Ghiselli F."/>
            <person name="Havird J.C."/>
        </authorList>
    </citation>
    <scope>NUCLEOTIDE SEQUENCE</scope>
</reference>
<evidence type="ECO:0000256" key="13">
    <source>
        <dbReference type="ARBA" id="ARBA00023128"/>
    </source>
</evidence>
<keyword evidence="10" id="KW-0809">Transit peptide</keyword>
<sequence>MPILSNLRTTAPAGARLAQALVRVKQTVNVSVRNMGGHKMVKRPSEFQKYQLKDDLYYFLGLGIIPAGLFITYLNVTQGPAQLVDTPEGYVPEPHEYHRLPLTRLLAKYGVEPIEKKHERTLYYLHKADEKRKSTILQMEVRCLQKEKPENKGWYYVPTQGQFKEREDMYGSQEMVKARELGK</sequence>
<keyword evidence="6" id="KW-0813">Transport</keyword>
<dbReference type="PANTHER" id="PTHR13178:SF0">
    <property type="entry name" value="NADH DEHYDROGENASE [UBIQUINONE] 1 BETA SUBCOMPLEX SUBUNIT 5, MITOCHONDRIAL"/>
    <property type="match status" value="1"/>
</dbReference>
<proteinExistence type="evidence at transcript level"/>
<comment type="subunit">
    <text evidence="4">Complex I is composed of 45 different subunits.</text>
</comment>
<keyword evidence="7" id="KW-0679">Respiratory chain</keyword>
<comment type="similarity">
    <text evidence="3">Belongs to the complex I NDUFB5 subunit family.</text>
</comment>
<evidence type="ECO:0000256" key="7">
    <source>
        <dbReference type="ARBA" id="ARBA00022660"/>
    </source>
</evidence>
<keyword evidence="13" id="KW-0496">Mitochondrion</keyword>
<protein>
    <recommendedName>
        <fullName evidence="5">NADH dehydrogenase [ubiquinone] 1 beta subcomplex subunit 5, mitochondrial</fullName>
    </recommendedName>
    <alternativeName>
        <fullName evidence="16">Complex I-SGDH</fullName>
    </alternativeName>
    <alternativeName>
        <fullName evidence="15">NADH-ubiquinone oxidoreductase SGDH subunit</fullName>
    </alternativeName>
</protein>
<comment type="function">
    <text evidence="1">Accessory subunit of the mitochondrial membrane respiratory chain NADH dehydrogenase (Complex I), that is believed not to be involved in catalysis. Complex I functions in the transfer of electrons from NADH to the respiratory chain. The immediate electron acceptor for the enzyme is believed to be ubiquinone.</text>
</comment>
<evidence type="ECO:0000256" key="1">
    <source>
        <dbReference type="ARBA" id="ARBA00003195"/>
    </source>
</evidence>
<evidence type="ECO:0000256" key="4">
    <source>
        <dbReference type="ARBA" id="ARBA00011533"/>
    </source>
</evidence>
<keyword evidence="12 17" id="KW-1133">Transmembrane helix</keyword>
<keyword evidence="18" id="KW-0830">Ubiquinone</keyword>
<evidence type="ECO:0000256" key="10">
    <source>
        <dbReference type="ARBA" id="ARBA00022946"/>
    </source>
</evidence>
<keyword evidence="14 17" id="KW-0472">Membrane</keyword>
<evidence type="ECO:0000256" key="9">
    <source>
        <dbReference type="ARBA" id="ARBA00022792"/>
    </source>
</evidence>
<dbReference type="Pfam" id="PF09781">
    <property type="entry name" value="NDUF_B5"/>
    <property type="match status" value="1"/>
</dbReference>
<dbReference type="PANTHER" id="PTHR13178">
    <property type="entry name" value="NADH-UBIQUINONE OXIDOREDUCTASE SGDH SUBUNIT"/>
    <property type="match status" value="1"/>
</dbReference>
<keyword evidence="9" id="KW-0999">Mitochondrion inner membrane</keyword>
<accession>A0A8K1H341</accession>
<evidence type="ECO:0000256" key="14">
    <source>
        <dbReference type="ARBA" id="ARBA00023136"/>
    </source>
</evidence>